<dbReference type="GO" id="GO:0016020">
    <property type="term" value="C:membrane"/>
    <property type="evidence" value="ECO:0007669"/>
    <property type="project" value="UniProtKB-SubCell"/>
</dbReference>
<feature type="transmembrane region" description="Helical" evidence="9">
    <location>
        <begin position="347"/>
        <end position="374"/>
    </location>
</feature>
<reference evidence="10" key="2">
    <citation type="submission" date="2021-01" db="EMBL/GenBank/DDBJ databases">
        <authorList>
            <person name="Schikora-Tamarit M.A."/>
        </authorList>
    </citation>
    <scope>NUCLEOTIDE SEQUENCE</scope>
    <source>
        <strain evidence="10">CBS6075</strain>
    </source>
</reference>
<dbReference type="OrthoDB" id="1666796at2759"/>
<dbReference type="GO" id="GO:0005794">
    <property type="term" value="C:Golgi apparatus"/>
    <property type="evidence" value="ECO:0007669"/>
    <property type="project" value="UniProtKB-SubCell"/>
</dbReference>
<gene>
    <name evidence="10" type="ORF">OGAPHI_007304</name>
</gene>
<comment type="subcellular location">
    <subcellularLocation>
        <location evidence="2">Golgi apparatus</location>
    </subcellularLocation>
    <subcellularLocation>
        <location evidence="1">Membrane</location>
        <topology evidence="1">Multi-pass membrane protein</topology>
    </subcellularLocation>
</comment>
<dbReference type="PANTHER" id="PTHR10766">
    <property type="entry name" value="TRANSMEMBRANE 9 SUPERFAMILY PROTEIN"/>
    <property type="match status" value="1"/>
</dbReference>
<comment type="similarity">
    <text evidence="3 9">Belongs to the nonaspanin (TM9SF) (TC 9.A.2) family.</text>
</comment>
<dbReference type="Proteomes" id="UP000769157">
    <property type="component" value="Unassembled WGS sequence"/>
</dbReference>
<evidence type="ECO:0000256" key="3">
    <source>
        <dbReference type="ARBA" id="ARBA00005227"/>
    </source>
</evidence>
<evidence type="ECO:0000256" key="4">
    <source>
        <dbReference type="ARBA" id="ARBA00022692"/>
    </source>
</evidence>
<comment type="caution">
    <text evidence="10">The sequence shown here is derived from an EMBL/GenBank/DDBJ whole genome shotgun (WGS) entry which is preliminary data.</text>
</comment>
<evidence type="ECO:0000256" key="7">
    <source>
        <dbReference type="ARBA" id="ARBA00023034"/>
    </source>
</evidence>
<dbReference type="EMBL" id="JAEUBE010000511">
    <property type="protein sequence ID" value="KAH3660099.1"/>
    <property type="molecule type" value="Genomic_DNA"/>
</dbReference>
<feature type="transmembrane region" description="Helical" evidence="9">
    <location>
        <begin position="515"/>
        <end position="536"/>
    </location>
</feature>
<evidence type="ECO:0000256" key="8">
    <source>
        <dbReference type="ARBA" id="ARBA00023136"/>
    </source>
</evidence>
<dbReference type="GO" id="GO:0072657">
    <property type="term" value="P:protein localization to membrane"/>
    <property type="evidence" value="ECO:0007669"/>
    <property type="project" value="TreeGrafter"/>
</dbReference>
<evidence type="ECO:0000256" key="5">
    <source>
        <dbReference type="ARBA" id="ARBA00022729"/>
    </source>
</evidence>
<feature type="transmembrane region" description="Helical" evidence="9">
    <location>
        <begin position="621"/>
        <end position="651"/>
    </location>
</feature>
<feature type="signal peptide" evidence="9">
    <location>
        <begin position="1"/>
        <end position="24"/>
    </location>
</feature>
<dbReference type="AlphaFoldDB" id="A0A9P8NVB7"/>
<evidence type="ECO:0000256" key="1">
    <source>
        <dbReference type="ARBA" id="ARBA00004141"/>
    </source>
</evidence>
<organism evidence="10 11">
    <name type="scientific">Ogataea philodendri</name>
    <dbReference type="NCBI Taxonomy" id="1378263"/>
    <lineage>
        <taxon>Eukaryota</taxon>
        <taxon>Fungi</taxon>
        <taxon>Dikarya</taxon>
        <taxon>Ascomycota</taxon>
        <taxon>Saccharomycotina</taxon>
        <taxon>Pichiomycetes</taxon>
        <taxon>Pichiales</taxon>
        <taxon>Pichiaceae</taxon>
        <taxon>Ogataea</taxon>
    </lineage>
</organism>
<dbReference type="Pfam" id="PF02990">
    <property type="entry name" value="EMP70"/>
    <property type="match status" value="1"/>
</dbReference>
<keyword evidence="4 9" id="KW-0812">Transmembrane</keyword>
<reference evidence="10" key="1">
    <citation type="journal article" date="2021" name="Open Biol.">
        <title>Shared evolutionary footprints suggest mitochondrial oxidative damage underlies multiple complex I losses in fungi.</title>
        <authorList>
            <person name="Schikora-Tamarit M.A."/>
            <person name="Marcet-Houben M."/>
            <person name="Nosek J."/>
            <person name="Gabaldon T."/>
        </authorList>
    </citation>
    <scope>NUCLEOTIDE SEQUENCE</scope>
    <source>
        <strain evidence="10">CBS6075</strain>
    </source>
</reference>
<keyword evidence="6 9" id="KW-1133">Transmembrane helix</keyword>
<name>A0A9P8NVB7_9ASCO</name>
<keyword evidence="5 9" id="KW-0732">Signal</keyword>
<evidence type="ECO:0000256" key="6">
    <source>
        <dbReference type="ARBA" id="ARBA00022989"/>
    </source>
</evidence>
<feature type="transmembrane region" description="Helical" evidence="9">
    <location>
        <begin position="380"/>
        <end position="404"/>
    </location>
</feature>
<dbReference type="RefSeq" id="XP_046057810.1">
    <property type="nucleotide sequence ID" value="XM_046208686.1"/>
</dbReference>
<protein>
    <recommendedName>
        <fullName evidence="9">Transmembrane 9 superfamily member</fullName>
    </recommendedName>
</protein>
<feature type="chain" id="PRO_5040533066" description="Transmembrane 9 superfamily member" evidence="9">
    <location>
        <begin position="25"/>
        <end position="655"/>
    </location>
</feature>
<feature type="transmembrane region" description="Helical" evidence="9">
    <location>
        <begin position="425"/>
        <end position="443"/>
    </location>
</feature>
<feature type="transmembrane region" description="Helical" evidence="9">
    <location>
        <begin position="455"/>
        <end position="476"/>
    </location>
</feature>
<dbReference type="InterPro" id="IPR004240">
    <property type="entry name" value="EMP70"/>
</dbReference>
<feature type="transmembrane region" description="Helical" evidence="9">
    <location>
        <begin position="548"/>
        <end position="576"/>
    </location>
</feature>
<evidence type="ECO:0000313" key="11">
    <source>
        <dbReference type="Proteomes" id="UP000769157"/>
    </source>
</evidence>
<keyword evidence="8 9" id="KW-0472">Membrane</keyword>
<evidence type="ECO:0000256" key="9">
    <source>
        <dbReference type="RuleBase" id="RU363079"/>
    </source>
</evidence>
<accession>A0A9P8NVB7</accession>
<keyword evidence="11" id="KW-1185">Reference proteome</keyword>
<feature type="transmembrane region" description="Helical" evidence="9">
    <location>
        <begin position="274"/>
        <end position="296"/>
    </location>
</feature>
<sequence>MLMARIRVGLVLIALLCWPALCTAFKLQKPSWSLPWERKYYKQGEKVELLVNTVESENTQLPYAYYKLPFVCPPTKDSRPVHLSLGEVLNGDRIWQSDYHLKFQEDEPCVRLCDRVIRTNGLKRADELIKNEYMVEWIIDGLPGATTFSKPAKGKEKSEKYYVAGFPLGFVENGVSYLHNHVMLVIRWHKESGKTDQKAIVGFEVYPKSVSDFRCPGASKNYANFAINPNAKDKVVVPFTYSVYWREEVDVNYENRWKMFRTPGGASHDSKMHWFALVNSMVVASLVSLAVSIVFLRTVKSDFKAHFPKDSFTEKLDSLVGPVDDDKSKKGWKALARDVFVQPTLPVILSILGGSGVQLSLTLFGVSILCTAGISGPNNTILTTSITTFVIAGFFSGFAGVQFYKTFTHRQRASWRTVSFLSGSLLSGFVLIVLFVLNIIIWAKDSSLALPFGTILALIFIYVLLQIPISLLGGYISQKVDVLGRLIKEKPRTTEKHTEILKAIPRQPFYNKLKYSLPLFGLFPFGIIFVELLFLFKSLWVEKLSFYYMYGFLSFTAFLLYVVVIEISIISTYLRLNSGDYYNWQWKSFITSAGSIFIYLLGYSIYYLIFHMKVVDIVSPLIYLVYATMMDLMVGVSCGAIGLLASTLFVYKIYS</sequence>
<dbReference type="GeneID" id="70239268"/>
<dbReference type="PANTHER" id="PTHR10766:SF55">
    <property type="entry name" value="TRANSMEMBRANE 9 SUPERFAMILY MEMBER 4"/>
    <property type="match status" value="1"/>
</dbReference>
<evidence type="ECO:0000256" key="2">
    <source>
        <dbReference type="ARBA" id="ARBA00004555"/>
    </source>
</evidence>
<feature type="transmembrane region" description="Helical" evidence="9">
    <location>
        <begin position="588"/>
        <end position="609"/>
    </location>
</feature>
<evidence type="ECO:0000313" key="10">
    <source>
        <dbReference type="EMBL" id="KAH3660099.1"/>
    </source>
</evidence>
<proteinExistence type="inferred from homology"/>
<keyword evidence="7" id="KW-0333">Golgi apparatus</keyword>